<dbReference type="CDD" id="cd22164">
    <property type="entry name" value="F-box_AtSKIP19-like"/>
    <property type="match status" value="1"/>
</dbReference>
<evidence type="ECO:0000259" key="2">
    <source>
        <dbReference type="PROSITE" id="PS50181"/>
    </source>
</evidence>
<dbReference type="InterPro" id="IPR055411">
    <property type="entry name" value="LRR_FXL15/At3g58940/PEG3-like"/>
</dbReference>
<proteinExistence type="predicted"/>
<dbReference type="Pfam" id="PF24758">
    <property type="entry name" value="LRR_At5g56370"/>
    <property type="match status" value="1"/>
</dbReference>
<dbReference type="OrthoDB" id="2095648at2759"/>
<feature type="domain" description="F-box" evidence="2">
    <location>
        <begin position="29"/>
        <end position="76"/>
    </location>
</feature>
<dbReference type="EMBL" id="AYRZ02000002">
    <property type="protein sequence ID" value="PHT90026.1"/>
    <property type="molecule type" value="Genomic_DNA"/>
</dbReference>
<name>A0A2G3A706_CAPAN</name>
<reference evidence="3 4" key="1">
    <citation type="journal article" date="2014" name="Nat. Genet.">
        <title>Genome sequence of the hot pepper provides insights into the evolution of pungency in Capsicum species.</title>
        <authorList>
            <person name="Kim S."/>
            <person name="Park M."/>
            <person name="Yeom S.I."/>
            <person name="Kim Y.M."/>
            <person name="Lee J.M."/>
            <person name="Lee H.A."/>
            <person name="Seo E."/>
            <person name="Choi J."/>
            <person name="Cheong K."/>
            <person name="Kim K.T."/>
            <person name="Jung K."/>
            <person name="Lee G.W."/>
            <person name="Oh S.K."/>
            <person name="Bae C."/>
            <person name="Kim S.B."/>
            <person name="Lee H.Y."/>
            <person name="Kim S.Y."/>
            <person name="Kim M.S."/>
            <person name="Kang B.C."/>
            <person name="Jo Y.D."/>
            <person name="Yang H.B."/>
            <person name="Jeong H.J."/>
            <person name="Kang W.H."/>
            <person name="Kwon J.K."/>
            <person name="Shin C."/>
            <person name="Lim J.Y."/>
            <person name="Park J.H."/>
            <person name="Huh J.H."/>
            <person name="Kim J.S."/>
            <person name="Kim B.D."/>
            <person name="Cohen O."/>
            <person name="Paran I."/>
            <person name="Suh M.C."/>
            <person name="Lee S.B."/>
            <person name="Kim Y.K."/>
            <person name="Shin Y."/>
            <person name="Noh S.J."/>
            <person name="Park J."/>
            <person name="Seo Y.S."/>
            <person name="Kwon S.Y."/>
            <person name="Kim H.A."/>
            <person name="Park J.M."/>
            <person name="Kim H.J."/>
            <person name="Choi S.B."/>
            <person name="Bosland P.W."/>
            <person name="Reeves G."/>
            <person name="Jo S.H."/>
            <person name="Lee B.W."/>
            <person name="Cho H.T."/>
            <person name="Choi H.S."/>
            <person name="Lee M.S."/>
            <person name="Yu Y."/>
            <person name="Do Choi Y."/>
            <person name="Park B.S."/>
            <person name="van Deynze A."/>
            <person name="Ashrafi H."/>
            <person name="Hill T."/>
            <person name="Kim W.T."/>
            <person name="Pai H.S."/>
            <person name="Ahn H.K."/>
            <person name="Yeam I."/>
            <person name="Giovannoni J.J."/>
            <person name="Rose J.K."/>
            <person name="Sorensen I."/>
            <person name="Lee S.J."/>
            <person name="Kim R.W."/>
            <person name="Choi I.Y."/>
            <person name="Choi B.S."/>
            <person name="Lim J.S."/>
            <person name="Lee Y.H."/>
            <person name="Choi D."/>
        </authorList>
    </citation>
    <scope>NUCLEOTIDE SEQUENCE [LARGE SCALE GENOMIC DNA]</scope>
    <source>
        <strain evidence="4">cv. CM334</strain>
    </source>
</reference>
<reference evidence="3 4" key="2">
    <citation type="journal article" date="2017" name="Genome Biol.">
        <title>New reference genome sequences of hot pepper reveal the massive evolution of plant disease-resistance genes by retroduplication.</title>
        <authorList>
            <person name="Kim S."/>
            <person name="Park J."/>
            <person name="Yeom S.I."/>
            <person name="Kim Y.M."/>
            <person name="Seo E."/>
            <person name="Kim K.T."/>
            <person name="Kim M.S."/>
            <person name="Lee J.M."/>
            <person name="Cheong K."/>
            <person name="Shin H.S."/>
            <person name="Kim S.B."/>
            <person name="Han K."/>
            <person name="Lee J."/>
            <person name="Park M."/>
            <person name="Lee H.A."/>
            <person name="Lee H.Y."/>
            <person name="Lee Y."/>
            <person name="Oh S."/>
            <person name="Lee J.H."/>
            <person name="Choi E."/>
            <person name="Choi E."/>
            <person name="Lee S.E."/>
            <person name="Jeon J."/>
            <person name="Kim H."/>
            <person name="Choi G."/>
            <person name="Song H."/>
            <person name="Lee J."/>
            <person name="Lee S.C."/>
            <person name="Kwon J.K."/>
            <person name="Lee H.Y."/>
            <person name="Koo N."/>
            <person name="Hong Y."/>
            <person name="Kim R.W."/>
            <person name="Kang W.H."/>
            <person name="Huh J.H."/>
            <person name="Kang B.C."/>
            <person name="Yang T.J."/>
            <person name="Lee Y.H."/>
            <person name="Bennetzen J.L."/>
            <person name="Choi D."/>
        </authorList>
    </citation>
    <scope>NUCLEOTIDE SEQUENCE [LARGE SCALE GENOMIC DNA]</scope>
    <source>
        <strain evidence="4">cv. CM334</strain>
    </source>
</reference>
<gene>
    <name evidence="3" type="ORF">T459_05139</name>
</gene>
<dbReference type="Gene3D" id="3.80.10.10">
    <property type="entry name" value="Ribonuclease Inhibitor"/>
    <property type="match status" value="1"/>
</dbReference>
<evidence type="ECO:0000313" key="3">
    <source>
        <dbReference type="EMBL" id="PHT90026.1"/>
    </source>
</evidence>
<dbReference type="PROSITE" id="PS50181">
    <property type="entry name" value="FBOX"/>
    <property type="match status" value="1"/>
</dbReference>
<dbReference type="Pfam" id="PF12937">
    <property type="entry name" value="F-box-like"/>
    <property type="match status" value="1"/>
</dbReference>
<accession>A0A2G3A706</accession>
<dbReference type="SMR" id="A0A2G3A706"/>
<organism evidence="3 4">
    <name type="scientific">Capsicum annuum</name>
    <name type="common">Capsicum pepper</name>
    <dbReference type="NCBI Taxonomy" id="4072"/>
    <lineage>
        <taxon>Eukaryota</taxon>
        <taxon>Viridiplantae</taxon>
        <taxon>Streptophyta</taxon>
        <taxon>Embryophyta</taxon>
        <taxon>Tracheophyta</taxon>
        <taxon>Spermatophyta</taxon>
        <taxon>Magnoliopsida</taxon>
        <taxon>eudicotyledons</taxon>
        <taxon>Gunneridae</taxon>
        <taxon>Pentapetalae</taxon>
        <taxon>asterids</taxon>
        <taxon>lamiids</taxon>
        <taxon>Solanales</taxon>
        <taxon>Solanaceae</taxon>
        <taxon>Solanoideae</taxon>
        <taxon>Capsiceae</taxon>
        <taxon>Capsicum</taxon>
    </lineage>
</organism>
<protein>
    <recommendedName>
        <fullName evidence="2">F-box domain-containing protein</fullName>
    </recommendedName>
</protein>
<dbReference type="Proteomes" id="UP000222542">
    <property type="component" value="Unassembled WGS sequence"/>
</dbReference>
<dbReference type="PANTHER" id="PTHR38926">
    <property type="entry name" value="F-BOX DOMAIN CONTAINING PROTEIN, EXPRESSED"/>
    <property type="match status" value="1"/>
</dbReference>
<dbReference type="Gramene" id="PHT90026">
    <property type="protein sequence ID" value="PHT90026"/>
    <property type="gene ID" value="T459_05139"/>
</dbReference>
<sequence length="334" mass="38509">MPKPKRYVWRIKQKKQTASSSSAPPPPPPPPWVELPREITADILSRLGTVEILLNAQRVCSTWCNICHDPSMWRVIDMRNDEDTYMEDVFDKLCRIAVDRSQGQLLKINIEYFGNHDLLQYITQRSSQLRHLRLVSCDDISNGSLAAVAKNFPLLEELHIYLTAICTVDIEAVGRSCSQLKSFTFNDCGFRGLTRFRSLHIDVNDQALAIAVNMPELRHLALFGNTMTNEGLCAILDGCPRLESLDLRHCYSIDLKGDLETRCHQHIIDLKCPHDCTHGYEFSAQICDYNSGDDQSVWFSDYFNDFEYDYDDFDYDDFTNPFNGEYLDEDGFFW</sequence>
<dbReference type="AlphaFoldDB" id="A0A2G3A706"/>
<dbReference type="PANTHER" id="PTHR38926:SF50">
    <property type="entry name" value="F-BOX PROTEIN SKIP19-LIKE"/>
    <property type="match status" value="1"/>
</dbReference>
<dbReference type="SUPFAM" id="SSF52047">
    <property type="entry name" value="RNI-like"/>
    <property type="match status" value="1"/>
</dbReference>
<keyword evidence="4" id="KW-1185">Reference proteome</keyword>
<dbReference type="GO" id="GO:1905761">
    <property type="term" value="F:SCF ubiquitin ligase complex binding"/>
    <property type="evidence" value="ECO:0000318"/>
    <property type="project" value="GO_Central"/>
</dbReference>
<dbReference type="InterPro" id="IPR032675">
    <property type="entry name" value="LRR_dom_sf"/>
</dbReference>
<evidence type="ECO:0000256" key="1">
    <source>
        <dbReference type="SAM" id="MobiDB-lite"/>
    </source>
</evidence>
<feature type="region of interest" description="Disordered" evidence="1">
    <location>
        <begin position="12"/>
        <end position="31"/>
    </location>
</feature>
<evidence type="ECO:0000313" key="4">
    <source>
        <dbReference type="Proteomes" id="UP000222542"/>
    </source>
</evidence>
<comment type="caution">
    <text evidence="3">The sequence shown here is derived from an EMBL/GenBank/DDBJ whole genome shotgun (WGS) entry which is preliminary data.</text>
</comment>
<dbReference type="SMART" id="SM00367">
    <property type="entry name" value="LRR_CC"/>
    <property type="match status" value="3"/>
</dbReference>
<dbReference type="InterPro" id="IPR006553">
    <property type="entry name" value="Leu-rich_rpt_Cys-con_subtyp"/>
</dbReference>
<dbReference type="OMA" id="GVATMHE"/>
<dbReference type="Gene3D" id="1.20.1280.50">
    <property type="match status" value="1"/>
</dbReference>
<dbReference type="InterPro" id="IPR001810">
    <property type="entry name" value="F-box_dom"/>
</dbReference>